<dbReference type="eggNOG" id="KOG2972">
    <property type="taxonomic scope" value="Eukaryota"/>
</dbReference>
<name>M1V5A9_CYAM1</name>
<feature type="domain" description="TACO1/YebC-like N-terminal" evidence="4">
    <location>
        <begin position="21"/>
        <end position="93"/>
    </location>
</feature>
<dbReference type="PANTHER" id="PTHR12532">
    <property type="entry name" value="TRANSLATIONAL ACTIVATOR OF CYTOCHROME C OXIDASE 1"/>
    <property type="match status" value="1"/>
</dbReference>
<dbReference type="InterPro" id="IPR049083">
    <property type="entry name" value="TACO1_YebC_N"/>
</dbReference>
<dbReference type="STRING" id="280699.M1V5A9"/>
<keyword evidence="5" id="KW-0808">Transferase</keyword>
<dbReference type="PANTHER" id="PTHR12532:SF0">
    <property type="entry name" value="TRANSLATIONAL ACTIVATOR OF CYTOCHROME C OXIDASE 1"/>
    <property type="match status" value="1"/>
</dbReference>
<evidence type="ECO:0000256" key="1">
    <source>
        <dbReference type="ARBA" id="ARBA00004173"/>
    </source>
</evidence>
<keyword evidence="6" id="KW-1185">Reference proteome</keyword>
<dbReference type="EMBL" id="AP006492">
    <property type="protein sequence ID" value="BAM80350.1"/>
    <property type="molecule type" value="Genomic_DNA"/>
</dbReference>
<dbReference type="InterPro" id="IPR048300">
    <property type="entry name" value="TACO1_YebC-like_2nd/3rd_dom"/>
</dbReference>
<dbReference type="Gramene" id="CMJ239CT">
    <property type="protein sequence ID" value="CMJ239CT"/>
    <property type="gene ID" value="CMJ239C"/>
</dbReference>
<accession>M1V5A9</accession>
<dbReference type="KEGG" id="cme:CYME_CMJ239C"/>
<evidence type="ECO:0000313" key="6">
    <source>
        <dbReference type="Proteomes" id="UP000007014"/>
    </source>
</evidence>
<dbReference type="OMA" id="XYTIMEA"/>
<evidence type="ECO:0000259" key="4">
    <source>
        <dbReference type="Pfam" id="PF20772"/>
    </source>
</evidence>
<feature type="domain" description="TACO1/YebC-like second and third" evidence="3">
    <location>
        <begin position="106"/>
        <end position="284"/>
    </location>
</feature>
<reference evidence="5 6" key="1">
    <citation type="journal article" date="2004" name="Nature">
        <title>Genome sequence of the ultrasmall unicellular red alga Cyanidioschyzon merolae 10D.</title>
        <authorList>
            <person name="Matsuzaki M."/>
            <person name="Misumi O."/>
            <person name="Shin-i T."/>
            <person name="Maruyama S."/>
            <person name="Takahara M."/>
            <person name="Miyagishima S."/>
            <person name="Mori T."/>
            <person name="Nishida K."/>
            <person name="Yagisawa F."/>
            <person name="Nishida K."/>
            <person name="Yoshida Y."/>
            <person name="Nishimura Y."/>
            <person name="Nakao S."/>
            <person name="Kobayashi T."/>
            <person name="Momoyama Y."/>
            <person name="Higashiyama T."/>
            <person name="Minoda A."/>
            <person name="Sano M."/>
            <person name="Nomoto H."/>
            <person name="Oishi K."/>
            <person name="Hayashi H."/>
            <person name="Ohta F."/>
            <person name="Nishizaka S."/>
            <person name="Haga S."/>
            <person name="Miura S."/>
            <person name="Morishita T."/>
            <person name="Kabeya Y."/>
            <person name="Terasawa K."/>
            <person name="Suzuki Y."/>
            <person name="Ishii Y."/>
            <person name="Asakawa S."/>
            <person name="Takano H."/>
            <person name="Ohta N."/>
            <person name="Kuroiwa H."/>
            <person name="Tanaka K."/>
            <person name="Shimizu N."/>
            <person name="Sugano S."/>
            <person name="Sato N."/>
            <person name="Nozaki H."/>
            <person name="Ogasawara N."/>
            <person name="Kohara Y."/>
            <person name="Kuroiwa T."/>
        </authorList>
    </citation>
    <scope>NUCLEOTIDE SEQUENCE [LARGE SCALE GENOMIC DNA]</scope>
    <source>
        <strain evidence="5 6">10D</strain>
    </source>
</reference>
<dbReference type="Gene3D" id="3.30.70.980">
    <property type="match status" value="2"/>
</dbReference>
<reference evidence="5 6" key="2">
    <citation type="journal article" date="2007" name="BMC Biol.">
        <title>A 100%-complete sequence reveals unusually simple genomic features in the hot-spring red alga Cyanidioschyzon merolae.</title>
        <authorList>
            <person name="Nozaki H."/>
            <person name="Takano H."/>
            <person name="Misumi O."/>
            <person name="Terasawa K."/>
            <person name="Matsuzaki M."/>
            <person name="Maruyama S."/>
            <person name="Nishida K."/>
            <person name="Yagisawa F."/>
            <person name="Yoshida Y."/>
            <person name="Fujiwara T."/>
            <person name="Takio S."/>
            <person name="Tamura K."/>
            <person name="Chung S.J."/>
            <person name="Nakamura S."/>
            <person name="Kuroiwa H."/>
            <person name="Tanaka K."/>
            <person name="Sato N."/>
            <person name="Kuroiwa T."/>
        </authorList>
    </citation>
    <scope>NUCLEOTIDE SEQUENCE [LARGE SCALE GENOMIC DNA]</scope>
    <source>
        <strain evidence="5 6">10D</strain>
    </source>
</reference>
<dbReference type="HOGENOM" id="CLU_977804_0_0_1"/>
<comment type="subcellular location">
    <subcellularLocation>
        <location evidence="1">Mitochondrion</location>
    </subcellularLocation>
</comment>
<dbReference type="FunFam" id="1.10.10.200:FF:000002">
    <property type="entry name" value="Probable transcriptional regulatory protein CLM62_37755"/>
    <property type="match status" value="1"/>
</dbReference>
<dbReference type="GO" id="GO:0016779">
    <property type="term" value="F:nucleotidyltransferase activity"/>
    <property type="evidence" value="ECO:0007669"/>
    <property type="project" value="UniProtKB-KW"/>
</dbReference>
<dbReference type="GeneID" id="16993978"/>
<dbReference type="SUPFAM" id="SSF75625">
    <property type="entry name" value="YebC-like"/>
    <property type="match status" value="1"/>
</dbReference>
<dbReference type="Pfam" id="PF20772">
    <property type="entry name" value="TACO1_YebC_N"/>
    <property type="match status" value="1"/>
</dbReference>
<dbReference type="Proteomes" id="UP000007014">
    <property type="component" value="Chromosome 10"/>
</dbReference>
<sequence length="285" mass="31775">MTRSRLLQTARVFARRFAGHSQFANIKHKKAREDARRCKAFQRVFNAIGAAVRAQGGDANPESNPRLATALEMARGVRMPKEKIAAALESAKGSGVRATGPVSDLELVVYEAYLGTEPLLIECLTDNRRRTAPRLRHLLNEHGGTLAPDGAVLWQFNRVGRVLIRCCPRFEQAWLDAIIDTGLVENLEHYRADAQPNGDKTNENEEYVELETAPELLSALEEHVRQLADQIRHESTFSMEIVSAELAWKRKSEAGTSEGSERPPELDELIQALEAEDDVQRVISG</sequence>
<gene>
    <name evidence="5" type="ORF">CYME_CMJ239C</name>
</gene>
<comment type="similarity">
    <text evidence="2">Belongs to the TACO1 family.</text>
</comment>
<dbReference type="InterPro" id="IPR026564">
    <property type="entry name" value="Transcrip_reg_TACO1-like_dom3"/>
</dbReference>
<dbReference type="GO" id="GO:0005739">
    <property type="term" value="C:mitochondrion"/>
    <property type="evidence" value="ECO:0007669"/>
    <property type="project" value="UniProtKB-SubCell"/>
</dbReference>
<dbReference type="RefSeq" id="XP_005534957.1">
    <property type="nucleotide sequence ID" value="XM_005534900.1"/>
</dbReference>
<dbReference type="Pfam" id="PF01709">
    <property type="entry name" value="Transcrip_reg"/>
    <property type="match status" value="1"/>
</dbReference>
<evidence type="ECO:0000313" key="5">
    <source>
        <dbReference type="EMBL" id="BAM80350.1"/>
    </source>
</evidence>
<keyword evidence="5" id="KW-0548">Nucleotidyltransferase</keyword>
<evidence type="ECO:0000256" key="2">
    <source>
        <dbReference type="ARBA" id="ARBA00008724"/>
    </source>
</evidence>
<proteinExistence type="inferred from homology"/>
<protein>
    <submittedName>
        <fullName evidence="5">Glucose-1-phosphate adenylyltransferase</fullName>
    </submittedName>
</protein>
<dbReference type="InterPro" id="IPR017856">
    <property type="entry name" value="Integrase-like_N"/>
</dbReference>
<dbReference type="Gene3D" id="1.10.10.200">
    <property type="match status" value="1"/>
</dbReference>
<evidence type="ECO:0000259" key="3">
    <source>
        <dbReference type="Pfam" id="PF01709"/>
    </source>
</evidence>
<dbReference type="InterPro" id="IPR029072">
    <property type="entry name" value="YebC-like"/>
</dbReference>
<organism evidence="5 6">
    <name type="scientific">Cyanidioschyzon merolae (strain NIES-3377 / 10D)</name>
    <name type="common">Unicellular red alga</name>
    <dbReference type="NCBI Taxonomy" id="280699"/>
    <lineage>
        <taxon>Eukaryota</taxon>
        <taxon>Rhodophyta</taxon>
        <taxon>Bangiophyceae</taxon>
        <taxon>Cyanidiales</taxon>
        <taxon>Cyanidiaceae</taxon>
        <taxon>Cyanidioschyzon</taxon>
    </lineage>
</organism>
<dbReference type="OrthoDB" id="1459at2759"/>
<dbReference type="InterPro" id="IPR002876">
    <property type="entry name" value="Transcrip_reg_TACO1-like"/>
</dbReference>
<dbReference type="AlphaFoldDB" id="M1V5A9"/>